<proteinExistence type="predicted"/>
<protein>
    <recommendedName>
        <fullName evidence="2">FCP1 homology domain-containing protein</fullName>
    </recommendedName>
</protein>
<evidence type="ECO:0000256" key="1">
    <source>
        <dbReference type="SAM" id="MobiDB-lite"/>
    </source>
</evidence>
<name>A0A8S1VEX6_PAROT</name>
<accession>A0A8S1VEX6</accession>
<dbReference type="Pfam" id="PF03031">
    <property type="entry name" value="NIF"/>
    <property type="match status" value="1"/>
</dbReference>
<evidence type="ECO:0000313" key="4">
    <source>
        <dbReference type="Proteomes" id="UP000683925"/>
    </source>
</evidence>
<dbReference type="InterPro" id="IPR050365">
    <property type="entry name" value="TIM50"/>
</dbReference>
<sequence length="461" mass="53274">MLRKNSSTRETSLVSSLEQKSFLNLAGRLNSPEFQAKTTFGLKNKENKENTTARMFSLTPTQENLFSRPAIKNDNNNQNNSKREPTSKNYMYLNMEEQNQRVFTKSTQLFSKTPIYNQPIPTERFDNAQTVTSSLNFTKKPLFNSSNELPAISIQSPKELDFNSCKKQQSSIPTSYLDNAITQRNNKAQDQKENVTTRVSMDNNTNNLPKIYYISSIIKAFKQKGSNPAKEHLIHNMQGIIIGKKIKAPPVKQSIILPSVNKKTLLFDLDETLVHCNSSISVPGDILLNINHDGETMEASLNVRPYTSHLLQQLSRHFELIVFTASQSYYANAVIDYLDPDKKLISHRFYREHCIPTEDGHFIKDLRIFKTRQLSDMLLIDNAPHSYLYQLQNGVPIIPYIDNKQDEELKSLLQYLMQFKNVKDVRELNMQYLKIQRFSEYDDPQKLLKYEFADYLEQAVI</sequence>
<comment type="caution">
    <text evidence="3">The sequence shown here is derived from an EMBL/GenBank/DDBJ whole genome shotgun (WGS) entry which is preliminary data.</text>
</comment>
<evidence type="ECO:0000259" key="2">
    <source>
        <dbReference type="PROSITE" id="PS50969"/>
    </source>
</evidence>
<dbReference type="GO" id="GO:0016791">
    <property type="term" value="F:phosphatase activity"/>
    <property type="evidence" value="ECO:0007669"/>
    <property type="project" value="InterPro"/>
</dbReference>
<dbReference type="OMA" id="LNINHDG"/>
<keyword evidence="4" id="KW-1185">Reference proteome</keyword>
<dbReference type="CDD" id="cd07521">
    <property type="entry name" value="HAD_FCP1-like"/>
    <property type="match status" value="1"/>
</dbReference>
<dbReference type="InterPro" id="IPR004274">
    <property type="entry name" value="FCP1_dom"/>
</dbReference>
<dbReference type="NCBIfam" id="TIGR02251">
    <property type="entry name" value="HIF-SF_euk"/>
    <property type="match status" value="1"/>
</dbReference>
<evidence type="ECO:0000313" key="3">
    <source>
        <dbReference type="EMBL" id="CAD8175750.1"/>
    </source>
</evidence>
<gene>
    <name evidence="3" type="ORF">POCTA_138.1.T0660032</name>
</gene>
<dbReference type="InterPro" id="IPR011948">
    <property type="entry name" value="Dullard_phosphatase"/>
</dbReference>
<dbReference type="PANTHER" id="PTHR12210">
    <property type="entry name" value="DULLARD PROTEIN PHOSPHATASE"/>
    <property type="match status" value="1"/>
</dbReference>
<feature type="region of interest" description="Disordered" evidence="1">
    <location>
        <begin position="65"/>
        <end position="86"/>
    </location>
</feature>
<organism evidence="3 4">
    <name type="scientific">Paramecium octaurelia</name>
    <dbReference type="NCBI Taxonomy" id="43137"/>
    <lineage>
        <taxon>Eukaryota</taxon>
        <taxon>Sar</taxon>
        <taxon>Alveolata</taxon>
        <taxon>Ciliophora</taxon>
        <taxon>Intramacronucleata</taxon>
        <taxon>Oligohymenophorea</taxon>
        <taxon>Peniculida</taxon>
        <taxon>Parameciidae</taxon>
        <taxon>Paramecium</taxon>
    </lineage>
</organism>
<dbReference type="AlphaFoldDB" id="A0A8S1VEX6"/>
<dbReference type="Proteomes" id="UP000683925">
    <property type="component" value="Unassembled WGS sequence"/>
</dbReference>
<dbReference type="FunFam" id="3.40.50.1000:FF:000121">
    <property type="entry name" value="Uncharacterized protein"/>
    <property type="match status" value="1"/>
</dbReference>
<reference evidence="3" key="1">
    <citation type="submission" date="2021-01" db="EMBL/GenBank/DDBJ databases">
        <authorList>
            <consortium name="Genoscope - CEA"/>
            <person name="William W."/>
        </authorList>
    </citation>
    <scope>NUCLEOTIDE SEQUENCE</scope>
</reference>
<dbReference type="EMBL" id="CAJJDP010000065">
    <property type="protein sequence ID" value="CAD8175750.1"/>
    <property type="molecule type" value="Genomic_DNA"/>
</dbReference>
<feature type="domain" description="FCP1 homology" evidence="2">
    <location>
        <begin position="258"/>
        <end position="419"/>
    </location>
</feature>
<dbReference type="SMART" id="SM00577">
    <property type="entry name" value="CPDc"/>
    <property type="match status" value="1"/>
</dbReference>
<dbReference type="PROSITE" id="PS50969">
    <property type="entry name" value="FCP1"/>
    <property type="match status" value="1"/>
</dbReference>
<dbReference type="OrthoDB" id="277011at2759"/>